<gene>
    <name evidence="5" type="ORF">Cni_G19447</name>
</gene>
<dbReference type="Proteomes" id="UP001327560">
    <property type="component" value="Chromosome 6"/>
</dbReference>
<dbReference type="PANTHER" id="PTHR35299:SF3">
    <property type="entry name" value="RUBISCO ACCUMULATION FACTOR 1.2, CHLOROPLASTIC"/>
    <property type="match status" value="1"/>
</dbReference>
<keyword evidence="6" id="KW-1185">Reference proteome</keyword>
<dbReference type="InterPro" id="IPR040781">
    <property type="entry name" value="Raf1_HTH"/>
</dbReference>
<protein>
    <recommendedName>
        <fullName evidence="7">Rubisco accumulation factor 1, chloroplastic</fullName>
    </recommendedName>
</protein>
<proteinExistence type="predicted"/>
<organism evidence="5 6">
    <name type="scientific">Canna indica</name>
    <name type="common">Indian-shot</name>
    <dbReference type="NCBI Taxonomy" id="4628"/>
    <lineage>
        <taxon>Eukaryota</taxon>
        <taxon>Viridiplantae</taxon>
        <taxon>Streptophyta</taxon>
        <taxon>Embryophyta</taxon>
        <taxon>Tracheophyta</taxon>
        <taxon>Spermatophyta</taxon>
        <taxon>Magnoliopsida</taxon>
        <taxon>Liliopsida</taxon>
        <taxon>Zingiberales</taxon>
        <taxon>Cannaceae</taxon>
        <taxon>Canna</taxon>
    </lineage>
</organism>
<dbReference type="GO" id="GO:0110102">
    <property type="term" value="P:ribulose bisphosphate carboxylase complex assembly"/>
    <property type="evidence" value="ECO:0007669"/>
    <property type="project" value="UniProtKB-ARBA"/>
</dbReference>
<feature type="domain" description="Rubisco accumulation factor 1 alpha-helical" evidence="3">
    <location>
        <begin position="161"/>
        <end position="266"/>
    </location>
</feature>
<dbReference type="Pfam" id="PF18579">
    <property type="entry name" value="Raf1_HTH"/>
    <property type="match status" value="1"/>
</dbReference>
<dbReference type="InterPro" id="IPR041358">
    <property type="entry name" value="Raf1_N"/>
</dbReference>
<evidence type="ECO:0000256" key="1">
    <source>
        <dbReference type="ARBA" id="ARBA00023186"/>
    </source>
</evidence>
<feature type="domain" description="Rubisco accumulation factor 1 C-terminal" evidence="2">
    <location>
        <begin position="287"/>
        <end position="446"/>
    </location>
</feature>
<dbReference type="GO" id="GO:0009507">
    <property type="term" value="C:chloroplast"/>
    <property type="evidence" value="ECO:0007669"/>
    <property type="project" value="TreeGrafter"/>
</dbReference>
<dbReference type="AlphaFoldDB" id="A0AAQ3KPI1"/>
<accession>A0AAQ3KPI1</accession>
<evidence type="ECO:0008006" key="7">
    <source>
        <dbReference type="Google" id="ProtNLM"/>
    </source>
</evidence>
<dbReference type="InterPro" id="IPR040858">
    <property type="entry name" value="Raf1_C"/>
</dbReference>
<evidence type="ECO:0000259" key="2">
    <source>
        <dbReference type="Pfam" id="PF18087"/>
    </source>
</evidence>
<dbReference type="EMBL" id="CP136895">
    <property type="protein sequence ID" value="WOL10688.1"/>
    <property type="molecule type" value="Genomic_DNA"/>
</dbReference>
<dbReference type="PANTHER" id="PTHR35299">
    <property type="entry name" value="RUBISCO ACCUMULATION FACTOR 1"/>
    <property type="match status" value="1"/>
</dbReference>
<dbReference type="Pfam" id="PF18087">
    <property type="entry name" value="RuBisCo_chap_C"/>
    <property type="match status" value="1"/>
</dbReference>
<sequence length="457" mass="49475">MATLSVAAPPKSRHVPLLPASCHNPLLLRRLALSKRPAARRFGRVFASKLPTPPPYPPAPGEQMYQPFRPPPSHIPVKYRSLGPAERLEILRDRLGAWYEYASLLPVLGNDGFTPPSIEELTGITGVDQNRLIVASQVRDSLVSSPASFEPELLEYFDGVGGADLLYELRFLNATQRVAAARHLIDHGLDPKAAQELARAMKDFPRRRGDDGWDRFSAASPGDCLAYTYFRLSREAINPDERVAALKRAAEAAETEEAIKRIEQEMERASGGEEEGGEEAEELRTIVPVVRLRYGEVAEASTVTLLPVCRAEEGEEGMAAAPGKCKAEGELGVVVAERGWGRWVVLPGWELVAVAAAGGGGVAVEFMDGRVLPWRGSGGWEEAVLVVADRARKEVAEEGGYYVVGGGGGGGGGEGKGLAVERGWKLLEKDVKEALGTVVLVVRPPRDDEDDMLMDED</sequence>
<keyword evidence="1" id="KW-0143">Chaperone</keyword>
<evidence type="ECO:0000313" key="5">
    <source>
        <dbReference type="EMBL" id="WOL10688.1"/>
    </source>
</evidence>
<evidence type="ECO:0000259" key="4">
    <source>
        <dbReference type="Pfam" id="PF18579"/>
    </source>
</evidence>
<evidence type="ECO:0000259" key="3">
    <source>
        <dbReference type="Pfam" id="PF18578"/>
    </source>
</evidence>
<dbReference type="Pfam" id="PF18578">
    <property type="entry name" value="Raf1_N"/>
    <property type="match status" value="1"/>
</dbReference>
<reference evidence="5 6" key="1">
    <citation type="submission" date="2023-10" db="EMBL/GenBank/DDBJ databases">
        <title>Chromosome-scale genome assembly provides insights into flower coloration mechanisms of Canna indica.</title>
        <authorList>
            <person name="Li C."/>
        </authorList>
    </citation>
    <scope>NUCLEOTIDE SEQUENCE [LARGE SCALE GENOMIC DNA]</scope>
    <source>
        <tissue evidence="5">Flower</tissue>
    </source>
</reference>
<evidence type="ECO:0000313" key="6">
    <source>
        <dbReference type="Proteomes" id="UP001327560"/>
    </source>
</evidence>
<feature type="domain" description="Rubisco accumulation factor 1 helix turn helix" evidence="4">
    <location>
        <begin position="85"/>
        <end position="143"/>
    </location>
</feature>
<dbReference type="InterPro" id="IPR037494">
    <property type="entry name" value="RAF1"/>
</dbReference>
<name>A0AAQ3KPI1_9LILI</name>